<reference evidence="1 2" key="1">
    <citation type="submission" date="2019-04" db="EMBL/GenBank/DDBJ databases">
        <title>Fungal friends and foes A comparative genomics study of 23 Aspergillus species from section Flavi.</title>
        <authorList>
            <consortium name="DOE Joint Genome Institute"/>
            <person name="Kjaerbolling I."/>
            <person name="Vesth T.C."/>
            <person name="Frisvad J.C."/>
            <person name="Nybo J.L."/>
            <person name="Theobald S."/>
            <person name="Kildgaard S."/>
            <person name="Petersen T.I."/>
            <person name="Kuo A."/>
            <person name="Sato A."/>
            <person name="Lyhne E.K."/>
            <person name="Kogle M.E."/>
            <person name="Wiebenga A."/>
            <person name="Kun R.S."/>
            <person name="Lubbers R.J."/>
            <person name="Makela M.R."/>
            <person name="Barry K."/>
            <person name="Chovatia M."/>
            <person name="Clum A."/>
            <person name="Daum C."/>
            <person name="Haridas S."/>
            <person name="He G."/>
            <person name="LaButti K."/>
            <person name="Lipzen A."/>
            <person name="Mondo S."/>
            <person name="Pangilinan J."/>
            <person name="Riley R."/>
            <person name="Salamov A."/>
            <person name="Simmons B.A."/>
            <person name="Magnuson J.K."/>
            <person name="Henrissat B."/>
            <person name="Mortensen U.H."/>
            <person name="Larsen T.O."/>
            <person name="De vries R.P."/>
            <person name="Grigoriev I.V."/>
            <person name="Machida M."/>
            <person name="Baker S.E."/>
            <person name="Andersen M.R."/>
        </authorList>
    </citation>
    <scope>NUCLEOTIDE SEQUENCE [LARGE SCALE GENOMIC DNA]</scope>
    <source>
        <strain evidence="1 2">CBS 126849</strain>
    </source>
</reference>
<evidence type="ECO:0000313" key="1">
    <source>
        <dbReference type="EMBL" id="KAB8212628.1"/>
    </source>
</evidence>
<keyword evidence="2" id="KW-1185">Reference proteome</keyword>
<evidence type="ECO:0000313" key="2">
    <source>
        <dbReference type="Proteomes" id="UP000326799"/>
    </source>
</evidence>
<organism evidence="1 2">
    <name type="scientific">Aspergillus novoparasiticus</name>
    <dbReference type="NCBI Taxonomy" id="986946"/>
    <lineage>
        <taxon>Eukaryota</taxon>
        <taxon>Fungi</taxon>
        <taxon>Dikarya</taxon>
        <taxon>Ascomycota</taxon>
        <taxon>Pezizomycotina</taxon>
        <taxon>Eurotiomycetes</taxon>
        <taxon>Eurotiomycetidae</taxon>
        <taxon>Eurotiales</taxon>
        <taxon>Aspergillaceae</taxon>
        <taxon>Aspergillus</taxon>
        <taxon>Aspergillus subgen. Circumdati</taxon>
    </lineage>
</organism>
<gene>
    <name evidence="1" type="ORF">BDV33DRAFT_211157</name>
</gene>
<sequence length="52" mass="5708">MLAQANTYDASKSLEIKFITSGVSVVTVFPWRAALMGSAQQPLKVFFVLTDE</sequence>
<name>A0A5N6E5H8_9EURO</name>
<accession>A0A5N6E5H8</accession>
<protein>
    <submittedName>
        <fullName evidence="1">Uncharacterized protein</fullName>
    </submittedName>
</protein>
<dbReference type="AlphaFoldDB" id="A0A5N6E5H8"/>
<dbReference type="EMBL" id="ML734171">
    <property type="protein sequence ID" value="KAB8212628.1"/>
    <property type="molecule type" value="Genomic_DNA"/>
</dbReference>
<proteinExistence type="predicted"/>
<dbReference type="Proteomes" id="UP000326799">
    <property type="component" value="Unassembled WGS sequence"/>
</dbReference>